<accession>A0A9P4IY11</accession>
<dbReference type="EMBL" id="ML996088">
    <property type="protein sequence ID" value="KAF2150984.1"/>
    <property type="molecule type" value="Genomic_DNA"/>
</dbReference>
<evidence type="ECO:0000256" key="1">
    <source>
        <dbReference type="SAM" id="MobiDB-lite"/>
    </source>
</evidence>
<feature type="region of interest" description="Disordered" evidence="1">
    <location>
        <begin position="189"/>
        <end position="210"/>
    </location>
</feature>
<dbReference type="OrthoDB" id="3926908at2759"/>
<comment type="caution">
    <text evidence="2">The sequence shown here is derived from an EMBL/GenBank/DDBJ whole genome shotgun (WGS) entry which is preliminary data.</text>
</comment>
<protein>
    <submittedName>
        <fullName evidence="2">Uncharacterized protein</fullName>
    </submittedName>
</protein>
<sequence>MARSPSASLPPHDHHYASWLPRDIPYSAAFEDAATDLLLSPPTSPTGLHILTTDSPSAAIPGKSLHLSAISPSSLPRLDVPSLPLPLEDPHRQFASPIPGLNLTHPGGYLEGGPGLNPTEDEFARHFAAEHGVRDAAGLAAAVEQEVSRQVEIARERAKARRDAKERNEQIRAEIKTAVDQMELEKKVLTKAKERARERRERKEKRRAGR</sequence>
<evidence type="ECO:0000313" key="2">
    <source>
        <dbReference type="EMBL" id="KAF2150984.1"/>
    </source>
</evidence>
<evidence type="ECO:0000313" key="3">
    <source>
        <dbReference type="Proteomes" id="UP000799439"/>
    </source>
</evidence>
<keyword evidence="3" id="KW-1185">Reference proteome</keyword>
<gene>
    <name evidence="2" type="ORF">K461DRAFT_286946</name>
</gene>
<feature type="compositionally biased region" description="Basic and acidic residues" evidence="1">
    <location>
        <begin position="189"/>
        <end position="201"/>
    </location>
</feature>
<name>A0A9P4IY11_9PEZI</name>
<proteinExistence type="predicted"/>
<dbReference type="Proteomes" id="UP000799439">
    <property type="component" value="Unassembled WGS sequence"/>
</dbReference>
<dbReference type="AlphaFoldDB" id="A0A9P4IY11"/>
<reference evidence="2" key="1">
    <citation type="journal article" date="2020" name="Stud. Mycol.">
        <title>101 Dothideomycetes genomes: a test case for predicting lifestyles and emergence of pathogens.</title>
        <authorList>
            <person name="Haridas S."/>
            <person name="Albert R."/>
            <person name="Binder M."/>
            <person name="Bloem J."/>
            <person name="Labutti K."/>
            <person name="Salamov A."/>
            <person name="Andreopoulos B."/>
            <person name="Baker S."/>
            <person name="Barry K."/>
            <person name="Bills G."/>
            <person name="Bluhm B."/>
            <person name="Cannon C."/>
            <person name="Castanera R."/>
            <person name="Culley D."/>
            <person name="Daum C."/>
            <person name="Ezra D."/>
            <person name="Gonzalez J."/>
            <person name="Henrissat B."/>
            <person name="Kuo A."/>
            <person name="Liang C."/>
            <person name="Lipzen A."/>
            <person name="Lutzoni F."/>
            <person name="Magnuson J."/>
            <person name="Mondo S."/>
            <person name="Nolan M."/>
            <person name="Ohm R."/>
            <person name="Pangilinan J."/>
            <person name="Park H.-J."/>
            <person name="Ramirez L."/>
            <person name="Alfaro M."/>
            <person name="Sun H."/>
            <person name="Tritt A."/>
            <person name="Yoshinaga Y."/>
            <person name="Zwiers L.-H."/>
            <person name="Turgeon B."/>
            <person name="Goodwin S."/>
            <person name="Spatafora J."/>
            <person name="Crous P."/>
            <person name="Grigoriev I."/>
        </authorList>
    </citation>
    <scope>NUCLEOTIDE SEQUENCE</scope>
    <source>
        <strain evidence="2">CBS 260.36</strain>
    </source>
</reference>
<organism evidence="2 3">
    <name type="scientific">Myriangium duriaei CBS 260.36</name>
    <dbReference type="NCBI Taxonomy" id="1168546"/>
    <lineage>
        <taxon>Eukaryota</taxon>
        <taxon>Fungi</taxon>
        <taxon>Dikarya</taxon>
        <taxon>Ascomycota</taxon>
        <taxon>Pezizomycotina</taxon>
        <taxon>Dothideomycetes</taxon>
        <taxon>Dothideomycetidae</taxon>
        <taxon>Myriangiales</taxon>
        <taxon>Myriangiaceae</taxon>
        <taxon>Myriangium</taxon>
    </lineage>
</organism>